<accession>A0A075A6E1</accession>
<dbReference type="GeneID" id="20316685"/>
<dbReference type="CTD" id="20316685"/>
<evidence type="ECO:0000313" key="1">
    <source>
        <dbReference type="EMBL" id="KER31170.1"/>
    </source>
</evidence>
<dbReference type="EMBL" id="KL596649">
    <property type="protein sequence ID" value="KER31170.1"/>
    <property type="molecule type" value="Genomic_DNA"/>
</dbReference>
<name>A0A075A6E1_OPIVI</name>
<keyword evidence="2" id="KW-1185">Reference proteome</keyword>
<evidence type="ECO:0000313" key="2">
    <source>
        <dbReference type="Proteomes" id="UP000054324"/>
    </source>
</evidence>
<dbReference type="RefSeq" id="XP_009165024.1">
    <property type="nucleotide sequence ID" value="XM_009166760.1"/>
</dbReference>
<dbReference type="Proteomes" id="UP000054324">
    <property type="component" value="Unassembled WGS sequence"/>
</dbReference>
<gene>
    <name evidence="1" type="ORF">T265_02497</name>
</gene>
<sequence length="67" mass="7423">MCGILLVNGRQGRELMLTADWRRDSVVLVQDPDSGSRYTSEYVGTAESYLSVARNPGFPVVESSTRE</sequence>
<organism evidence="1 2">
    <name type="scientific">Opisthorchis viverrini</name>
    <name type="common">Southeast Asian liver fluke</name>
    <dbReference type="NCBI Taxonomy" id="6198"/>
    <lineage>
        <taxon>Eukaryota</taxon>
        <taxon>Metazoa</taxon>
        <taxon>Spiralia</taxon>
        <taxon>Lophotrochozoa</taxon>
        <taxon>Platyhelminthes</taxon>
        <taxon>Trematoda</taxon>
        <taxon>Digenea</taxon>
        <taxon>Opisthorchiida</taxon>
        <taxon>Opisthorchiata</taxon>
        <taxon>Opisthorchiidae</taxon>
        <taxon>Opisthorchis</taxon>
    </lineage>
</organism>
<dbReference type="AlphaFoldDB" id="A0A075A6E1"/>
<proteinExistence type="predicted"/>
<protein>
    <submittedName>
        <fullName evidence="1">Uncharacterized protein</fullName>
    </submittedName>
</protein>
<reference evidence="1 2" key="1">
    <citation type="submission" date="2013-11" db="EMBL/GenBank/DDBJ databases">
        <title>Opisthorchis viverrini - life in the bile duct.</title>
        <authorList>
            <person name="Young N.D."/>
            <person name="Nagarajan N."/>
            <person name="Lin S.J."/>
            <person name="Korhonen P.K."/>
            <person name="Jex A.R."/>
            <person name="Hall R.S."/>
            <person name="Safavi-Hemami H."/>
            <person name="Kaewkong W."/>
            <person name="Bertrand D."/>
            <person name="Gao S."/>
            <person name="Seet Q."/>
            <person name="Wongkham S."/>
            <person name="Teh B.T."/>
            <person name="Wongkham C."/>
            <person name="Intapan P.M."/>
            <person name="Maleewong W."/>
            <person name="Yang X."/>
            <person name="Hu M."/>
            <person name="Wang Z."/>
            <person name="Hofmann A."/>
            <person name="Sternberg P.W."/>
            <person name="Tan P."/>
            <person name="Wang J."/>
            <person name="Gasser R.B."/>
        </authorList>
    </citation>
    <scope>NUCLEOTIDE SEQUENCE [LARGE SCALE GENOMIC DNA]</scope>
</reference>
<dbReference type="KEGG" id="ovi:T265_02497"/>